<evidence type="ECO:0000313" key="2">
    <source>
        <dbReference type="Proteomes" id="UP000321301"/>
    </source>
</evidence>
<protein>
    <recommendedName>
        <fullName evidence="3">Lipoprotein</fullName>
    </recommendedName>
</protein>
<proteinExistence type="predicted"/>
<keyword evidence="2" id="KW-1185">Reference proteome</keyword>
<name>A0A512C6N0_9BACT</name>
<gene>
    <name evidence="1" type="ORF">CQA01_03930</name>
</gene>
<sequence length="181" mass="20600">MSRLIFSILTIATVIFSSCTSKYAILDRNIETEEIAIPGKLIAIEIVDERSNVTSKRIKLNVLSFPGQSDKVSPILNNEQEQLILDQISSYFSDGETEVKVRCAIIGGFQEFSAHTFNEREYVEFETKIELLNAAGEMVKYCTSTAFLETRSMDANYDFIDKLYLKAIRTSVYKCFEKLDD</sequence>
<dbReference type="AlphaFoldDB" id="A0A512C6N0"/>
<evidence type="ECO:0008006" key="3">
    <source>
        <dbReference type="Google" id="ProtNLM"/>
    </source>
</evidence>
<dbReference type="Proteomes" id="UP000321301">
    <property type="component" value="Unassembled WGS sequence"/>
</dbReference>
<dbReference type="RefSeq" id="WP_146946959.1">
    <property type="nucleotide sequence ID" value="NZ_BJYV01000001.1"/>
</dbReference>
<organism evidence="1 2">
    <name type="scientific">Cyclobacterium qasimii</name>
    <dbReference type="NCBI Taxonomy" id="1350429"/>
    <lineage>
        <taxon>Bacteria</taxon>
        <taxon>Pseudomonadati</taxon>
        <taxon>Bacteroidota</taxon>
        <taxon>Cytophagia</taxon>
        <taxon>Cytophagales</taxon>
        <taxon>Cyclobacteriaceae</taxon>
        <taxon>Cyclobacterium</taxon>
    </lineage>
</organism>
<reference evidence="1 2" key="1">
    <citation type="submission" date="2019-07" db="EMBL/GenBank/DDBJ databases">
        <title>Whole genome shotgun sequence of Cyclobacterium qasimii NBRC 106168.</title>
        <authorList>
            <person name="Hosoyama A."/>
            <person name="Uohara A."/>
            <person name="Ohji S."/>
            <person name="Ichikawa N."/>
        </authorList>
    </citation>
    <scope>NUCLEOTIDE SEQUENCE [LARGE SCALE GENOMIC DNA]</scope>
    <source>
        <strain evidence="1 2">NBRC 106168</strain>
    </source>
</reference>
<comment type="caution">
    <text evidence="1">The sequence shown here is derived from an EMBL/GenBank/DDBJ whole genome shotgun (WGS) entry which is preliminary data.</text>
</comment>
<dbReference type="PROSITE" id="PS51257">
    <property type="entry name" value="PROKAR_LIPOPROTEIN"/>
    <property type="match status" value="1"/>
</dbReference>
<accession>A0A512C6N0</accession>
<dbReference type="EMBL" id="BJYV01000001">
    <property type="protein sequence ID" value="GEO19859.1"/>
    <property type="molecule type" value="Genomic_DNA"/>
</dbReference>
<evidence type="ECO:0000313" key="1">
    <source>
        <dbReference type="EMBL" id="GEO19859.1"/>
    </source>
</evidence>